<evidence type="ECO:0000256" key="1">
    <source>
        <dbReference type="ARBA" id="ARBA00004156"/>
    </source>
</evidence>
<comment type="subcellular location">
    <subcellularLocation>
        <location evidence="1">Cytoplasmic vesicle membrane</location>
    </subcellularLocation>
    <subcellularLocation>
        <location evidence="12">Endomembrane system</location>
        <topology evidence="12">Peripheral membrane protein</topology>
        <orientation evidence="12">Cytoplasmic side</orientation>
    </subcellularLocation>
    <subcellularLocation>
        <location evidence="2">Endoplasmic reticulum membrane</location>
    </subcellularLocation>
</comment>
<evidence type="ECO:0000256" key="14">
    <source>
        <dbReference type="SAM" id="MobiDB-lite"/>
    </source>
</evidence>
<keyword evidence="6" id="KW-0677">Repeat</keyword>
<dbReference type="SMART" id="SM00320">
    <property type="entry name" value="WD40"/>
    <property type="match status" value="6"/>
</dbReference>
<feature type="compositionally biased region" description="Polar residues" evidence="14">
    <location>
        <begin position="991"/>
        <end position="1009"/>
    </location>
</feature>
<dbReference type="AlphaFoldDB" id="A0A3M7R8J4"/>
<comment type="caution">
    <text evidence="17">The sequence shown here is derived from an EMBL/GenBank/DDBJ whole genome shotgun (WGS) entry which is preliminary data.</text>
</comment>
<dbReference type="PANTHER" id="PTHR13923">
    <property type="entry name" value="SEC31-RELATED PROTEIN"/>
    <property type="match status" value="1"/>
</dbReference>
<dbReference type="Proteomes" id="UP000276133">
    <property type="component" value="Unassembled WGS sequence"/>
</dbReference>
<dbReference type="EMBL" id="REGN01004020">
    <property type="protein sequence ID" value="RNA19555.1"/>
    <property type="molecule type" value="Genomic_DNA"/>
</dbReference>
<keyword evidence="11" id="KW-0968">Cytoplasmic vesicle</keyword>
<dbReference type="PANTHER" id="PTHR13923:SF11">
    <property type="entry name" value="SECRETORY 31, ISOFORM D"/>
    <property type="match status" value="1"/>
</dbReference>
<evidence type="ECO:0000256" key="3">
    <source>
        <dbReference type="ARBA" id="ARBA00009358"/>
    </source>
</evidence>
<dbReference type="FunFam" id="1.20.940.10:FF:000001">
    <property type="entry name" value="Protein transport protein Sec31A isoform A"/>
    <property type="match status" value="1"/>
</dbReference>
<evidence type="ECO:0000256" key="8">
    <source>
        <dbReference type="ARBA" id="ARBA00022892"/>
    </source>
</evidence>
<dbReference type="GO" id="GO:0005198">
    <property type="term" value="F:structural molecule activity"/>
    <property type="evidence" value="ECO:0007669"/>
    <property type="project" value="TreeGrafter"/>
</dbReference>
<dbReference type="OrthoDB" id="542917at2759"/>
<dbReference type="Gene3D" id="1.20.940.10">
    <property type="entry name" value="Functional domain of the splicing factor Prp18"/>
    <property type="match status" value="1"/>
</dbReference>
<evidence type="ECO:0000256" key="2">
    <source>
        <dbReference type="ARBA" id="ARBA00004586"/>
    </source>
</evidence>
<feature type="repeat" description="WD" evidence="13">
    <location>
        <begin position="252"/>
        <end position="285"/>
    </location>
</feature>
<evidence type="ECO:0000256" key="5">
    <source>
        <dbReference type="ARBA" id="ARBA00022574"/>
    </source>
</evidence>
<dbReference type="SUPFAM" id="SSF50978">
    <property type="entry name" value="WD40 repeat-like"/>
    <property type="match status" value="1"/>
</dbReference>
<evidence type="ECO:0000259" key="16">
    <source>
        <dbReference type="Pfam" id="PF12931"/>
    </source>
</evidence>
<evidence type="ECO:0000256" key="10">
    <source>
        <dbReference type="ARBA" id="ARBA00023136"/>
    </source>
</evidence>
<keyword evidence="4" id="KW-0813">Transport</keyword>
<feature type="compositionally biased region" description="Low complexity" evidence="14">
    <location>
        <begin position="1017"/>
        <end position="1053"/>
    </location>
</feature>
<dbReference type="PROSITE" id="PS50294">
    <property type="entry name" value="WD_REPEATS_REGION"/>
    <property type="match status" value="1"/>
</dbReference>
<organism evidence="17 18">
    <name type="scientific">Brachionus plicatilis</name>
    <name type="common">Marine rotifer</name>
    <name type="synonym">Brachionus muelleri</name>
    <dbReference type="NCBI Taxonomy" id="10195"/>
    <lineage>
        <taxon>Eukaryota</taxon>
        <taxon>Metazoa</taxon>
        <taxon>Spiralia</taxon>
        <taxon>Gnathifera</taxon>
        <taxon>Rotifera</taxon>
        <taxon>Eurotatoria</taxon>
        <taxon>Monogononta</taxon>
        <taxon>Pseudotrocha</taxon>
        <taxon>Ploima</taxon>
        <taxon>Brachionidae</taxon>
        <taxon>Brachionus</taxon>
    </lineage>
</organism>
<dbReference type="GO" id="GO:0015031">
    <property type="term" value="P:protein transport"/>
    <property type="evidence" value="ECO:0007669"/>
    <property type="project" value="UniProtKB-KW"/>
</dbReference>
<sequence>MKIKEINNKMAQVAFSPGSLYPIYLASGTALDQNDLSANVRPTLDLYQLDVSDPSPELSLCGSTETESRFSKLIWSDYSSANSKNLLIGGFENSKICLYDHQKILSNSNSVIQSLEKHTGNVASLDINPFQPNLLASGAGSSDIFIWDLNNPQVPMTPGTKLQPLDDINCVAWNKQVQHILASTSSGKCVVWDLRKNESIIKVSDSVSKMRVKLVDWHPDIATQMCLSSEDDNTPYMQIWDLRFATSPVRVLEGHQRGILSFKWCSQDSNFLLSSGKDSRLLCWNPNNPTVNGEIVYDLTTVGQWCFDLCWSKRNPNLVCTSSFESQVNVYSLMGGRYNVTLTTSSKIMDSFGVDNNDIPGSPTAIPQQSVQIIEPLKMAPNWMKKPCGARFAFGGKLVTFGKFTDVHHPEQQITGPTQAQISSQRVHINQVITDQNLVEKSQNLENALMNGNLIEFCNFKIENTTDQNQVAIWKYILASFEQNKNVKYLELLGFNNDTLDIEVKKVLKEHNLVHQNENNLAESFEKVGLNGQKPSDNASLFGKSEEENANDNAFDDIARSVSPVNLHFNNETENLVTELLLLGKYENVVDILVQEERFTEAILIANYFDQNLFHKTQQRYFRHFYKNKFSNVEKLINRNWSGIVTTCNLHHWKEALATIVTYTSGQEQMNLCDQLGKRLEADDKPENLINACVCYICSANLDNLVNCWQKCLGSDETDTSESLQDLVEKIMVLKYCFKNYHPELSVQLDNAQSMHKLNSKLVKYAKLLADQGCFLNAYSYLNDSNDGSIMEMKDRIYHVLDPMVIQQFKLRKPDNPFKPVHHQPASKRNSFGQPSQSTANRSTNIFAPAPTSSSVSQYPSTGQFNNMAPVNHPMPISNLYPSQDLAKRSTTPNFNKALYTAAIPTVPAAANMPSMSSFQSKIAEQSQNAGQSFYTPSPVPTQPQVPQNPPLLSYMNNRPSTGWNDPPMVAPKIKNTVVNQTDKPAFFQPSEPSSMPIMNQSLPNNPLQMFQPPSAPNSQFQPQQTYQPQLVQPQHTFQPQPVQPQTQQIQTHQPEKPVEKGPIPSEHSELQFVFDALLSKTLAMSSNATTKRKLEDVGRKLEVLYDRLRDSSLSPNVVQSLHSMIQCLKGNDFVSSLQLHSQIVATSNFSEISGFMPGIKVLIQTCQQMNLNL</sequence>
<reference evidence="17 18" key="1">
    <citation type="journal article" date="2018" name="Sci. Rep.">
        <title>Genomic signatures of local adaptation to the degree of environmental predictability in rotifers.</title>
        <authorList>
            <person name="Franch-Gras L."/>
            <person name="Hahn C."/>
            <person name="Garcia-Roger E.M."/>
            <person name="Carmona M.J."/>
            <person name="Serra M."/>
            <person name="Gomez A."/>
        </authorList>
    </citation>
    <scope>NUCLEOTIDE SEQUENCE [LARGE SCALE GENOMIC DNA]</scope>
    <source>
        <strain evidence="17">HYR1</strain>
    </source>
</reference>
<feature type="domain" description="SRA1/Sec31" evidence="15">
    <location>
        <begin position="1038"/>
        <end position="1171"/>
    </location>
</feature>
<keyword evidence="10" id="KW-0472">Membrane</keyword>
<feature type="region of interest" description="Disordered" evidence="14">
    <location>
        <begin position="990"/>
        <end position="1064"/>
    </location>
</feature>
<name>A0A3M7R8J4_BRAPC</name>
<evidence type="ECO:0000256" key="6">
    <source>
        <dbReference type="ARBA" id="ARBA00022737"/>
    </source>
</evidence>
<evidence type="ECO:0000256" key="13">
    <source>
        <dbReference type="PROSITE-ProRule" id="PRU00221"/>
    </source>
</evidence>
<keyword evidence="9" id="KW-0653">Protein transport</keyword>
<evidence type="ECO:0000313" key="18">
    <source>
        <dbReference type="Proteomes" id="UP000276133"/>
    </source>
</evidence>
<dbReference type="Pfam" id="PF00400">
    <property type="entry name" value="WD40"/>
    <property type="match status" value="2"/>
</dbReference>
<evidence type="ECO:0000256" key="9">
    <source>
        <dbReference type="ARBA" id="ARBA00022927"/>
    </source>
</evidence>
<dbReference type="Pfam" id="PF07304">
    <property type="entry name" value="SRA1"/>
    <property type="match status" value="1"/>
</dbReference>
<keyword evidence="18" id="KW-1185">Reference proteome</keyword>
<feature type="compositionally biased region" description="Polar residues" evidence="14">
    <location>
        <begin position="827"/>
        <end position="858"/>
    </location>
</feature>
<dbReference type="InterPro" id="IPR024298">
    <property type="entry name" value="Sec16_Sec23-bd"/>
</dbReference>
<evidence type="ECO:0000259" key="15">
    <source>
        <dbReference type="Pfam" id="PF07304"/>
    </source>
</evidence>
<feature type="domain" description="Sec16 Sec23-binding" evidence="16">
    <location>
        <begin position="578"/>
        <end position="807"/>
    </location>
</feature>
<evidence type="ECO:0000256" key="4">
    <source>
        <dbReference type="ARBA" id="ARBA00022448"/>
    </source>
</evidence>
<dbReference type="Gene3D" id="2.130.10.10">
    <property type="entry name" value="YVTN repeat-like/Quinoprotein amine dehydrogenase"/>
    <property type="match status" value="1"/>
</dbReference>
<dbReference type="GO" id="GO:0030127">
    <property type="term" value="C:COPII vesicle coat"/>
    <property type="evidence" value="ECO:0007669"/>
    <property type="project" value="TreeGrafter"/>
</dbReference>
<dbReference type="PROSITE" id="PS50082">
    <property type="entry name" value="WD_REPEATS_2"/>
    <property type="match status" value="2"/>
</dbReference>
<evidence type="ECO:0000256" key="7">
    <source>
        <dbReference type="ARBA" id="ARBA00022824"/>
    </source>
</evidence>
<comment type="similarity">
    <text evidence="3">Belongs to the WD repeat SEC31 family.</text>
</comment>
<evidence type="ECO:0000256" key="11">
    <source>
        <dbReference type="ARBA" id="ARBA00023329"/>
    </source>
</evidence>
<dbReference type="Gene3D" id="1.25.40.1030">
    <property type="match status" value="1"/>
</dbReference>
<dbReference type="GO" id="GO:0090110">
    <property type="term" value="P:COPII-coated vesicle cargo loading"/>
    <property type="evidence" value="ECO:0007669"/>
    <property type="project" value="TreeGrafter"/>
</dbReference>
<dbReference type="InterPro" id="IPR036322">
    <property type="entry name" value="WD40_repeat_dom_sf"/>
</dbReference>
<dbReference type="GO" id="GO:0007029">
    <property type="term" value="P:endoplasmic reticulum organization"/>
    <property type="evidence" value="ECO:0007669"/>
    <property type="project" value="TreeGrafter"/>
</dbReference>
<dbReference type="InterPro" id="IPR001680">
    <property type="entry name" value="WD40_rpt"/>
</dbReference>
<keyword evidence="7" id="KW-0256">Endoplasmic reticulum</keyword>
<evidence type="ECO:0000256" key="12">
    <source>
        <dbReference type="ARBA" id="ARBA00029433"/>
    </source>
</evidence>
<dbReference type="InterPro" id="IPR040251">
    <property type="entry name" value="SEC31-like"/>
</dbReference>
<dbReference type="InterPro" id="IPR015943">
    <property type="entry name" value="WD40/YVTN_repeat-like_dom_sf"/>
</dbReference>
<gene>
    <name evidence="17" type="ORF">BpHYR1_044757</name>
</gene>
<evidence type="ECO:0000313" key="17">
    <source>
        <dbReference type="EMBL" id="RNA19555.1"/>
    </source>
</evidence>
<feature type="region of interest" description="Disordered" evidence="14">
    <location>
        <begin position="814"/>
        <end position="858"/>
    </location>
</feature>
<dbReference type="GO" id="GO:0070971">
    <property type="term" value="C:endoplasmic reticulum exit site"/>
    <property type="evidence" value="ECO:0007669"/>
    <property type="project" value="TreeGrafter"/>
</dbReference>
<feature type="repeat" description="WD" evidence="13">
    <location>
        <begin position="115"/>
        <end position="157"/>
    </location>
</feature>
<keyword evidence="5 13" id="KW-0853">WD repeat</keyword>
<feature type="compositionally biased region" description="Polar residues" evidence="14">
    <location>
        <begin position="924"/>
        <end position="935"/>
    </location>
</feature>
<accession>A0A3M7R8J4</accession>
<keyword evidence="8" id="KW-0931">ER-Golgi transport</keyword>
<dbReference type="STRING" id="10195.A0A3M7R8J4"/>
<feature type="region of interest" description="Disordered" evidence="14">
    <location>
        <begin position="924"/>
        <end position="945"/>
    </location>
</feature>
<protein>
    <submittedName>
        <fullName evidence="17">Transport Sec31A</fullName>
    </submittedName>
</protein>
<dbReference type="InterPro" id="IPR009917">
    <property type="entry name" value="SRA1/Sec31"/>
</dbReference>
<proteinExistence type="inferred from homology"/>
<dbReference type="GO" id="GO:0005789">
    <property type="term" value="C:endoplasmic reticulum membrane"/>
    <property type="evidence" value="ECO:0007669"/>
    <property type="project" value="UniProtKB-SubCell"/>
</dbReference>
<dbReference type="Pfam" id="PF12931">
    <property type="entry name" value="TPR_Sec16"/>
    <property type="match status" value="1"/>
</dbReference>